<dbReference type="EMBL" id="BAABLX010000012">
    <property type="protein sequence ID" value="GAA4941508.1"/>
    <property type="molecule type" value="Genomic_DNA"/>
</dbReference>
<sequence>MDIPSASSSAYLNSARPRTDVGSANTGLSASFTTGVNGMQSAGGQILNSAQNIATSYSDVGSVNFDPSRTADIATELVNQRQAQLLFNASAEVVSVSDELAGKLIDEIV</sequence>
<organism evidence="2 3">
    <name type="scientific">Halioxenophilus aromaticivorans</name>
    <dbReference type="NCBI Taxonomy" id="1306992"/>
    <lineage>
        <taxon>Bacteria</taxon>
        <taxon>Pseudomonadati</taxon>
        <taxon>Pseudomonadota</taxon>
        <taxon>Gammaproteobacteria</taxon>
        <taxon>Alteromonadales</taxon>
        <taxon>Alteromonadaceae</taxon>
        <taxon>Halioxenophilus</taxon>
    </lineage>
</organism>
<evidence type="ECO:0008006" key="4">
    <source>
        <dbReference type="Google" id="ProtNLM"/>
    </source>
</evidence>
<gene>
    <name evidence="2" type="ORF">GCM10025791_19960</name>
</gene>
<feature type="region of interest" description="Disordered" evidence="1">
    <location>
        <begin position="1"/>
        <end position="27"/>
    </location>
</feature>
<evidence type="ECO:0000313" key="2">
    <source>
        <dbReference type="EMBL" id="GAA4941508.1"/>
    </source>
</evidence>
<dbReference type="AlphaFoldDB" id="A0AAV3U263"/>
<evidence type="ECO:0000313" key="3">
    <source>
        <dbReference type="Proteomes" id="UP001409585"/>
    </source>
</evidence>
<dbReference type="Proteomes" id="UP001409585">
    <property type="component" value="Unassembled WGS sequence"/>
</dbReference>
<accession>A0AAV3U263</accession>
<reference evidence="3" key="1">
    <citation type="journal article" date="2019" name="Int. J. Syst. Evol. Microbiol.">
        <title>The Global Catalogue of Microorganisms (GCM) 10K type strain sequencing project: providing services to taxonomists for standard genome sequencing and annotation.</title>
        <authorList>
            <consortium name="The Broad Institute Genomics Platform"/>
            <consortium name="The Broad Institute Genome Sequencing Center for Infectious Disease"/>
            <person name="Wu L."/>
            <person name="Ma J."/>
        </authorList>
    </citation>
    <scope>NUCLEOTIDE SEQUENCE [LARGE SCALE GENOMIC DNA]</scope>
    <source>
        <strain evidence="3">JCM 19134</strain>
    </source>
</reference>
<proteinExistence type="predicted"/>
<comment type="caution">
    <text evidence="2">The sequence shown here is derived from an EMBL/GenBank/DDBJ whole genome shotgun (WGS) entry which is preliminary data.</text>
</comment>
<name>A0AAV3U263_9ALTE</name>
<keyword evidence="3" id="KW-1185">Reference proteome</keyword>
<protein>
    <recommendedName>
        <fullName evidence="4">Flagellar basal-body/hook protein C-terminal domain-containing protein</fullName>
    </recommendedName>
</protein>
<dbReference type="RefSeq" id="WP_345421004.1">
    <property type="nucleotide sequence ID" value="NZ_AP031496.1"/>
</dbReference>
<feature type="compositionally biased region" description="Polar residues" evidence="1">
    <location>
        <begin position="1"/>
        <end position="12"/>
    </location>
</feature>
<evidence type="ECO:0000256" key="1">
    <source>
        <dbReference type="SAM" id="MobiDB-lite"/>
    </source>
</evidence>